<dbReference type="AlphaFoldDB" id="A0A075HT39"/>
<organism evidence="2">
    <name type="scientific">uncultured marine thaumarchaeote KM3_76_A03</name>
    <dbReference type="NCBI Taxonomy" id="1456281"/>
    <lineage>
        <taxon>Archaea</taxon>
        <taxon>Nitrososphaerota</taxon>
        <taxon>environmental samples</taxon>
    </lineage>
</organism>
<dbReference type="PANTHER" id="PTHR43640:SF1">
    <property type="entry name" value="THIOREDOXIN-DEPENDENT PEROXIREDOXIN"/>
    <property type="match status" value="1"/>
</dbReference>
<dbReference type="InterPro" id="IPR000866">
    <property type="entry name" value="AhpC/TSA"/>
</dbReference>
<dbReference type="PROSITE" id="PS51352">
    <property type="entry name" value="THIOREDOXIN_2"/>
    <property type="match status" value="1"/>
</dbReference>
<feature type="domain" description="Thioredoxin" evidence="1">
    <location>
        <begin position="36"/>
        <end position="189"/>
    </location>
</feature>
<dbReference type="InterPro" id="IPR047262">
    <property type="entry name" value="PRX-like1"/>
</dbReference>
<accession>A0A075HT39</accession>
<dbReference type="SUPFAM" id="SSF52833">
    <property type="entry name" value="Thioredoxin-like"/>
    <property type="match status" value="1"/>
</dbReference>
<dbReference type="GO" id="GO:0016491">
    <property type="term" value="F:oxidoreductase activity"/>
    <property type="evidence" value="ECO:0007669"/>
    <property type="project" value="InterPro"/>
</dbReference>
<dbReference type="EMBL" id="KF901071">
    <property type="protein sequence ID" value="AIF17048.1"/>
    <property type="molecule type" value="Genomic_DNA"/>
</dbReference>
<sequence length="212" mass="24108">MDDCRVDFNCSLNVRKILLDLHEVILMVLLESQLSLKTGDNAPDFMLMGIDDKTHSVDSYAESKGLLVIFMCNHCPYVKAKIEAIKEIHEKYKNSIALVGINSNDSIKYPDDSFENMKKIANEKGIKFDYLVDDKQEIAKKYGAVCTPDPFLFDSERKLIFHGRIDDAMNPDAAATEKTMINNIEKFLNGDKIEKDFDPSIGCSIKWKLQQT</sequence>
<dbReference type="Pfam" id="PF00578">
    <property type="entry name" value="AhpC-TSA"/>
    <property type="match status" value="1"/>
</dbReference>
<dbReference type="GO" id="GO:0016209">
    <property type="term" value="F:antioxidant activity"/>
    <property type="evidence" value="ECO:0007669"/>
    <property type="project" value="InterPro"/>
</dbReference>
<dbReference type="CDD" id="cd02969">
    <property type="entry name" value="PRX_like1"/>
    <property type="match status" value="1"/>
</dbReference>
<dbReference type="InterPro" id="IPR013766">
    <property type="entry name" value="Thioredoxin_domain"/>
</dbReference>
<evidence type="ECO:0000313" key="2">
    <source>
        <dbReference type="EMBL" id="AIF17048.1"/>
    </source>
</evidence>
<protein>
    <submittedName>
        <fullName evidence="2">Alkyl hydroperoxide reductase/ Thiol specific antioxidant/ Mal allergen</fullName>
    </submittedName>
</protein>
<name>A0A075HT39_9ARCH</name>
<dbReference type="PANTHER" id="PTHR43640">
    <property type="entry name" value="OS07G0260300 PROTEIN"/>
    <property type="match status" value="1"/>
</dbReference>
<dbReference type="Gene3D" id="3.40.30.10">
    <property type="entry name" value="Glutaredoxin"/>
    <property type="match status" value="1"/>
</dbReference>
<proteinExistence type="predicted"/>
<dbReference type="InterPro" id="IPR036249">
    <property type="entry name" value="Thioredoxin-like_sf"/>
</dbReference>
<reference evidence="2" key="1">
    <citation type="journal article" date="2014" name="Genome Biol. Evol.">
        <title>Pangenome evidence for extensive interdomain horizontal transfer affecting lineage core and shell genes in uncultured planktonic thaumarchaeota and euryarchaeota.</title>
        <authorList>
            <person name="Deschamps P."/>
            <person name="Zivanovic Y."/>
            <person name="Moreira D."/>
            <person name="Rodriguez-Valera F."/>
            <person name="Lopez-Garcia P."/>
        </authorList>
    </citation>
    <scope>NUCLEOTIDE SEQUENCE</scope>
</reference>
<evidence type="ECO:0000259" key="1">
    <source>
        <dbReference type="PROSITE" id="PS51352"/>
    </source>
</evidence>